<dbReference type="SUPFAM" id="SSF161098">
    <property type="entry name" value="MetI-like"/>
    <property type="match status" value="1"/>
</dbReference>
<evidence type="ECO:0000256" key="5">
    <source>
        <dbReference type="ARBA" id="ARBA00022989"/>
    </source>
</evidence>
<evidence type="ECO:0000256" key="7">
    <source>
        <dbReference type="RuleBase" id="RU363032"/>
    </source>
</evidence>
<protein>
    <submittedName>
        <fullName evidence="9">Methionine ABC transporter permease</fullName>
    </submittedName>
</protein>
<dbReference type="InterPro" id="IPR035906">
    <property type="entry name" value="MetI-like_sf"/>
</dbReference>
<sequence>MPDNISEILLEVGKTLGETAFMCSIALVIAIVAGGALGILLYASSTHLFINSPLLNKVLGATVNVVRSIPFLILLIFLLPLSALVVGTKIGTEAVVIPLAVAAVAFFARLSEASLAEVDKGMIEAAFASGAGKLKTMFCIVLPEAHVPLVKDITITAISLLGFSAMAGLVGGGGLGDLAYRYGYQRYNAGIMIACIAVLVVLVQIIQAAGDRYANRIERRRS</sequence>
<dbReference type="InterPro" id="IPR051322">
    <property type="entry name" value="AA_ABC_Transporter_Permease"/>
</dbReference>
<dbReference type="GO" id="GO:0048473">
    <property type="term" value="P:D-methionine transmembrane transport"/>
    <property type="evidence" value="ECO:0007669"/>
    <property type="project" value="TreeGrafter"/>
</dbReference>
<evidence type="ECO:0000313" key="9">
    <source>
        <dbReference type="EMBL" id="RDB69564.1"/>
    </source>
</evidence>
<name>A0A369MG76_EGGLN</name>
<comment type="subcellular location">
    <subcellularLocation>
        <location evidence="1 7">Cell membrane</location>
        <topology evidence="1 7">Multi-pass membrane protein</topology>
    </subcellularLocation>
</comment>
<dbReference type="PANTHER" id="PTHR30450">
    <property type="entry name" value="ABC TRANSPORTER PERMEASE"/>
    <property type="match status" value="1"/>
</dbReference>
<dbReference type="PROSITE" id="PS50928">
    <property type="entry name" value="ABC_TM1"/>
    <property type="match status" value="1"/>
</dbReference>
<dbReference type="EMBL" id="PPTU01000013">
    <property type="protein sequence ID" value="RDB69564.1"/>
    <property type="molecule type" value="Genomic_DNA"/>
</dbReference>
<comment type="similarity">
    <text evidence="7">Belongs to the binding-protein-dependent transport system permease family.</text>
</comment>
<proteinExistence type="inferred from homology"/>
<keyword evidence="5 7" id="KW-1133">Transmembrane helix</keyword>
<feature type="transmembrane region" description="Helical" evidence="7">
    <location>
        <begin position="94"/>
        <end position="111"/>
    </location>
</feature>
<reference evidence="9 10" key="1">
    <citation type="journal article" date="2018" name="Elife">
        <title>Discovery and characterization of a prevalent human gut bacterial enzyme sufficient for the inactivation of a family of plant toxins.</title>
        <authorList>
            <person name="Koppel N."/>
            <person name="Bisanz J.E."/>
            <person name="Pandelia M.E."/>
            <person name="Turnbaugh P.J."/>
            <person name="Balskus E.P."/>
        </authorList>
    </citation>
    <scope>NUCLEOTIDE SEQUENCE [LARGE SCALE GENOMIC DNA]</scope>
    <source>
        <strain evidence="9 10">W1 BHI 6</strain>
    </source>
</reference>
<feature type="transmembrane region" description="Helical" evidence="7">
    <location>
        <begin position="21"/>
        <end position="45"/>
    </location>
</feature>
<dbReference type="InterPro" id="IPR000515">
    <property type="entry name" value="MetI-like"/>
</dbReference>
<comment type="caution">
    <text evidence="9">The sequence shown here is derived from an EMBL/GenBank/DDBJ whole genome shotgun (WGS) entry which is preliminary data.</text>
</comment>
<evidence type="ECO:0000259" key="8">
    <source>
        <dbReference type="PROSITE" id="PS50928"/>
    </source>
</evidence>
<organism evidence="9 10">
    <name type="scientific">Eggerthella lenta</name>
    <name type="common">Eubacterium lentum</name>
    <dbReference type="NCBI Taxonomy" id="84112"/>
    <lineage>
        <taxon>Bacteria</taxon>
        <taxon>Bacillati</taxon>
        <taxon>Actinomycetota</taxon>
        <taxon>Coriobacteriia</taxon>
        <taxon>Eggerthellales</taxon>
        <taxon>Eggerthellaceae</taxon>
        <taxon>Eggerthella</taxon>
    </lineage>
</organism>
<dbReference type="Pfam" id="PF00528">
    <property type="entry name" value="BPD_transp_1"/>
    <property type="match status" value="1"/>
</dbReference>
<accession>A0A369MG76</accession>
<keyword evidence="2 7" id="KW-0813">Transport</keyword>
<dbReference type="Proteomes" id="UP000253970">
    <property type="component" value="Unassembled WGS sequence"/>
</dbReference>
<dbReference type="PANTHER" id="PTHR30450:SF1">
    <property type="entry name" value="D-METHIONINE TRANSPORT SYSTEM PERMEASE PROTEIN METI-RELATED"/>
    <property type="match status" value="1"/>
</dbReference>
<evidence type="ECO:0000256" key="2">
    <source>
        <dbReference type="ARBA" id="ARBA00022448"/>
    </source>
</evidence>
<evidence type="ECO:0000256" key="1">
    <source>
        <dbReference type="ARBA" id="ARBA00004651"/>
    </source>
</evidence>
<feature type="domain" description="ABC transmembrane type-1" evidence="8">
    <location>
        <begin position="16"/>
        <end position="210"/>
    </location>
</feature>
<keyword evidence="4 7" id="KW-0812">Transmembrane</keyword>
<feature type="transmembrane region" description="Helical" evidence="7">
    <location>
        <begin position="187"/>
        <end position="206"/>
    </location>
</feature>
<dbReference type="Gene3D" id="1.10.3720.10">
    <property type="entry name" value="MetI-like"/>
    <property type="match status" value="1"/>
</dbReference>
<feature type="transmembrane region" description="Helical" evidence="7">
    <location>
        <begin position="153"/>
        <end position="175"/>
    </location>
</feature>
<keyword evidence="6 7" id="KW-0472">Membrane</keyword>
<dbReference type="GO" id="GO:0005886">
    <property type="term" value="C:plasma membrane"/>
    <property type="evidence" value="ECO:0007669"/>
    <property type="project" value="UniProtKB-SubCell"/>
</dbReference>
<dbReference type="AlphaFoldDB" id="A0A369MG76"/>
<evidence type="ECO:0000256" key="3">
    <source>
        <dbReference type="ARBA" id="ARBA00022475"/>
    </source>
</evidence>
<feature type="transmembrane region" description="Helical" evidence="7">
    <location>
        <begin position="65"/>
        <end position="87"/>
    </location>
</feature>
<evidence type="ECO:0000256" key="6">
    <source>
        <dbReference type="ARBA" id="ARBA00023136"/>
    </source>
</evidence>
<evidence type="ECO:0000313" key="10">
    <source>
        <dbReference type="Proteomes" id="UP000253970"/>
    </source>
</evidence>
<evidence type="ECO:0000256" key="4">
    <source>
        <dbReference type="ARBA" id="ARBA00022692"/>
    </source>
</evidence>
<keyword evidence="3" id="KW-1003">Cell membrane</keyword>
<gene>
    <name evidence="9" type="ORF">C1875_09505</name>
</gene>
<dbReference type="RefSeq" id="WP_114534089.1">
    <property type="nucleotide sequence ID" value="NZ_JADNER010000007.1"/>
</dbReference>